<name>A0A0K0EZG1_STRVS</name>
<proteinExistence type="predicted"/>
<organism evidence="1 2">
    <name type="scientific">Strongyloides venezuelensis</name>
    <name type="common">Threadworm</name>
    <dbReference type="NCBI Taxonomy" id="75913"/>
    <lineage>
        <taxon>Eukaryota</taxon>
        <taxon>Metazoa</taxon>
        <taxon>Ecdysozoa</taxon>
        <taxon>Nematoda</taxon>
        <taxon>Chromadorea</taxon>
        <taxon>Rhabditida</taxon>
        <taxon>Tylenchina</taxon>
        <taxon>Panagrolaimomorpha</taxon>
        <taxon>Strongyloidoidea</taxon>
        <taxon>Strongyloididae</taxon>
        <taxon>Strongyloides</taxon>
    </lineage>
</organism>
<protein>
    <submittedName>
        <fullName evidence="2">Recep_L_domain domain-containing protein</fullName>
    </submittedName>
</protein>
<reference evidence="2" key="2">
    <citation type="submission" date="2015-08" db="UniProtKB">
        <authorList>
            <consortium name="WormBaseParasite"/>
        </authorList>
    </citation>
    <scope>IDENTIFICATION</scope>
</reference>
<dbReference type="WBParaSite" id="SVE_0192000.1">
    <property type="protein sequence ID" value="SVE_0192000.1"/>
    <property type="gene ID" value="SVE_0192000"/>
</dbReference>
<dbReference type="AlphaFoldDB" id="A0A0K0EZG1"/>
<dbReference type="Proteomes" id="UP000035680">
    <property type="component" value="Unassembled WGS sequence"/>
</dbReference>
<reference evidence="1" key="1">
    <citation type="submission" date="2014-07" db="EMBL/GenBank/DDBJ databases">
        <authorList>
            <person name="Martin A.A"/>
            <person name="De Silva N."/>
        </authorList>
    </citation>
    <scope>NUCLEOTIDE SEQUENCE</scope>
</reference>
<evidence type="ECO:0000313" key="1">
    <source>
        <dbReference type="Proteomes" id="UP000035680"/>
    </source>
</evidence>
<accession>A0A0K0EZG1</accession>
<sequence length="153" mass="17871">MMKITPEENENSGRRLIFRSVEKLCNHLKIVDLRNLNQLDVPVANNIDIFGILNRRNSNIKNLTFGTSNIEFARSAFNRFFAVEQPRKMENERGFNRSHLKIYFSGDYRLFLDILRNNLGEVENVEEFFSDQGDVFSNSKRTASIVSRIMTVF</sequence>
<evidence type="ECO:0000313" key="2">
    <source>
        <dbReference type="WBParaSite" id="SVE_0192000.1"/>
    </source>
</evidence>
<keyword evidence="1" id="KW-1185">Reference proteome</keyword>